<evidence type="ECO:0000256" key="2">
    <source>
        <dbReference type="ARBA" id="ARBA00023125"/>
    </source>
</evidence>
<dbReference type="AlphaFoldDB" id="A0A4Q1BHI1"/>
<keyword evidence="1" id="KW-0677">Repeat</keyword>
<feature type="compositionally biased region" description="Basic residues" evidence="3">
    <location>
        <begin position="188"/>
        <end position="201"/>
    </location>
</feature>
<feature type="compositionally biased region" description="Acidic residues" evidence="3">
    <location>
        <begin position="299"/>
        <end position="312"/>
    </location>
</feature>
<dbReference type="GO" id="GO:0005634">
    <property type="term" value="C:nucleus"/>
    <property type="evidence" value="ECO:0007669"/>
    <property type="project" value="InterPro"/>
</dbReference>
<accession>A0A4Q1BHI1</accession>
<feature type="compositionally biased region" description="Basic and acidic residues" evidence="3">
    <location>
        <begin position="226"/>
        <end position="241"/>
    </location>
</feature>
<dbReference type="InterPro" id="IPR017956">
    <property type="entry name" value="AT_hook_DNA-bd_motif"/>
</dbReference>
<dbReference type="VEuPathDB" id="FungiDB:TREMEDRAFT_60886"/>
<keyword evidence="5" id="KW-1185">Reference proteome</keyword>
<dbReference type="EMBL" id="SDIL01000078">
    <property type="protein sequence ID" value="RXK37050.1"/>
    <property type="molecule type" value="Genomic_DNA"/>
</dbReference>
<protein>
    <submittedName>
        <fullName evidence="4">Uncharacterized protein</fullName>
    </submittedName>
</protein>
<gene>
    <name evidence="4" type="ORF">M231_05638</name>
</gene>
<dbReference type="PRINTS" id="PR00929">
    <property type="entry name" value="ATHOOK"/>
</dbReference>
<dbReference type="OrthoDB" id="2565065at2759"/>
<dbReference type="InterPro" id="IPR000116">
    <property type="entry name" value="HMGA"/>
</dbReference>
<proteinExistence type="predicted"/>
<feature type="region of interest" description="Disordered" evidence="3">
    <location>
        <begin position="162"/>
        <end position="253"/>
    </location>
</feature>
<dbReference type="GO" id="GO:0006355">
    <property type="term" value="P:regulation of DNA-templated transcription"/>
    <property type="evidence" value="ECO:0007669"/>
    <property type="project" value="InterPro"/>
</dbReference>
<dbReference type="PRINTS" id="PR00930">
    <property type="entry name" value="HIGHMOBLTYIY"/>
</dbReference>
<name>A0A4Q1BHI1_TREME</name>
<evidence type="ECO:0000313" key="4">
    <source>
        <dbReference type="EMBL" id="RXK37050.1"/>
    </source>
</evidence>
<organism evidence="4 5">
    <name type="scientific">Tremella mesenterica</name>
    <name type="common">Jelly fungus</name>
    <dbReference type="NCBI Taxonomy" id="5217"/>
    <lineage>
        <taxon>Eukaryota</taxon>
        <taxon>Fungi</taxon>
        <taxon>Dikarya</taxon>
        <taxon>Basidiomycota</taxon>
        <taxon>Agaricomycotina</taxon>
        <taxon>Tremellomycetes</taxon>
        <taxon>Tremellales</taxon>
        <taxon>Tremellaceae</taxon>
        <taxon>Tremella</taxon>
    </lineage>
</organism>
<keyword evidence="2" id="KW-0238">DNA-binding</keyword>
<evidence type="ECO:0000256" key="1">
    <source>
        <dbReference type="ARBA" id="ARBA00022737"/>
    </source>
</evidence>
<reference evidence="4 5" key="1">
    <citation type="submission" date="2016-06" db="EMBL/GenBank/DDBJ databases">
        <title>Evolution of pathogenesis and genome organization in the Tremellales.</title>
        <authorList>
            <person name="Cuomo C."/>
            <person name="Litvintseva A."/>
            <person name="Heitman J."/>
            <person name="Chen Y."/>
            <person name="Sun S."/>
            <person name="Springer D."/>
            <person name="Dromer F."/>
            <person name="Young S."/>
            <person name="Zeng Q."/>
            <person name="Chapman S."/>
            <person name="Gujja S."/>
            <person name="Saif S."/>
            <person name="Birren B."/>
        </authorList>
    </citation>
    <scope>NUCLEOTIDE SEQUENCE [LARGE SCALE GENOMIC DNA]</scope>
    <source>
        <strain evidence="4 5">ATCC 28783</strain>
    </source>
</reference>
<evidence type="ECO:0000313" key="5">
    <source>
        <dbReference type="Proteomes" id="UP000289152"/>
    </source>
</evidence>
<dbReference type="OMA" id="HNIHDTE"/>
<comment type="caution">
    <text evidence="4">The sequence shown here is derived from an EMBL/GenBank/DDBJ whole genome shotgun (WGS) entry which is preliminary data.</text>
</comment>
<feature type="region of interest" description="Disordered" evidence="3">
    <location>
        <begin position="276"/>
        <end position="312"/>
    </location>
</feature>
<dbReference type="GO" id="GO:0000785">
    <property type="term" value="C:chromatin"/>
    <property type="evidence" value="ECO:0007669"/>
    <property type="project" value="InterPro"/>
</dbReference>
<dbReference type="GO" id="GO:0003677">
    <property type="term" value="F:DNA binding"/>
    <property type="evidence" value="ECO:0007669"/>
    <property type="project" value="UniProtKB-KW"/>
</dbReference>
<feature type="compositionally biased region" description="Basic and acidic residues" evidence="3">
    <location>
        <begin position="276"/>
        <end position="298"/>
    </location>
</feature>
<evidence type="ECO:0000256" key="3">
    <source>
        <dbReference type="SAM" id="MobiDB-lite"/>
    </source>
</evidence>
<dbReference type="SMART" id="SM00384">
    <property type="entry name" value="AT_hook"/>
    <property type="match status" value="3"/>
</dbReference>
<feature type="region of interest" description="Disordered" evidence="3">
    <location>
        <begin position="113"/>
        <end position="134"/>
    </location>
</feature>
<dbReference type="InParanoid" id="A0A4Q1BHI1"/>
<sequence length="362" mass="40376">MPPLVMSTQPSHFNITTLGPIDPSLAQLSKPQPPPPIDPSLFQIEQVVNHVRTGSRLDPNTLQPTSVQEQDGGVEEGTIGEEIGPGIDHSALAMEGEDIDPALREIVNSLTRAQDTHRREQQQAEQDTTGVEEEALHQSLQSTLDDLTSGEYHALLQGLQDPQSPYLIDPHPDSSSNAEAGPSTIPSKRGRGRPKGSRNKPKPFAEIKVKPPKPPSKPRGRPLKTRLPEDQAEYEQRKQDKAMGIQRARGRPRKFPGYLVREMRLKHNRAQFMEVIRQHEDRNRTSESQNREGEIQREDNEEGDDMGEENGVGEEYEWDMGQGHSLLDVVGLQQQGIEEDAGVPSADVHLDRGVMRVFELPQ</sequence>
<dbReference type="Proteomes" id="UP000289152">
    <property type="component" value="Unassembled WGS sequence"/>
</dbReference>